<feature type="domain" description="Cytochrome b561 bacterial/Ni-hydrogenase" evidence="7">
    <location>
        <begin position="50"/>
        <end position="239"/>
    </location>
</feature>
<evidence type="ECO:0000256" key="5">
    <source>
        <dbReference type="ARBA" id="ARBA00023136"/>
    </source>
</evidence>
<evidence type="ECO:0000313" key="8">
    <source>
        <dbReference type="EMBL" id="MFD2757036.1"/>
    </source>
</evidence>
<comment type="subcellular location">
    <subcellularLocation>
        <location evidence="1">Cell membrane</location>
        <topology evidence="1">Multi-pass membrane protein</topology>
    </subcellularLocation>
</comment>
<dbReference type="SUPFAM" id="SSF81342">
    <property type="entry name" value="Transmembrane di-heme cytochromes"/>
    <property type="match status" value="1"/>
</dbReference>
<keyword evidence="3 6" id="KW-0812">Transmembrane</keyword>
<evidence type="ECO:0000256" key="6">
    <source>
        <dbReference type="SAM" id="Phobius"/>
    </source>
</evidence>
<dbReference type="InterPro" id="IPR016174">
    <property type="entry name" value="Di-haem_cyt_TM"/>
</dbReference>
<evidence type="ECO:0000256" key="3">
    <source>
        <dbReference type="ARBA" id="ARBA00022692"/>
    </source>
</evidence>
<proteinExistence type="predicted"/>
<keyword evidence="9" id="KW-1185">Reference proteome</keyword>
<gene>
    <name evidence="8" type="ORF">ACFSW7_01430</name>
</gene>
<feature type="transmembrane region" description="Helical" evidence="6">
    <location>
        <begin position="247"/>
        <end position="267"/>
    </location>
</feature>
<sequence>MLVALAVVGLATIVVAIARGLIGWAPIAGFVERFPGEYALPDWAPVGLPAWLNWSHFFNLLLIALIIRSGLQVRRERKPEAYFTPKRGGKKVSLAVWLHTSVDLLWLINGAVFVVLLFATGQWVRIVPTSWEVVPNALSAALQYAALQWPAENGWVNYNSLQQLAYFATVFIAAPLSIASGFRMSEWWPSHNERLSARFPVEWARAVHFPVMLYFVAFIIVHVLLVASTGLLTNLNHMFAARSDHGWLGFWLFAAGMLVTVAAMLLARPVLLRPIANRFGSVTAR</sequence>
<dbReference type="Proteomes" id="UP001597492">
    <property type="component" value="Unassembled WGS sequence"/>
</dbReference>
<evidence type="ECO:0000313" key="9">
    <source>
        <dbReference type="Proteomes" id="UP001597492"/>
    </source>
</evidence>
<accession>A0ABW5UTR8</accession>
<dbReference type="RefSeq" id="WP_019618865.1">
    <property type="nucleotide sequence ID" value="NZ_JBHUNE010000001.1"/>
</dbReference>
<feature type="transmembrane region" description="Helical" evidence="6">
    <location>
        <begin position="203"/>
        <end position="227"/>
    </location>
</feature>
<keyword evidence="2" id="KW-1003">Cell membrane</keyword>
<organism evidence="8 9">
    <name type="scientific">Gulosibacter faecalis</name>
    <dbReference type="NCBI Taxonomy" id="272240"/>
    <lineage>
        <taxon>Bacteria</taxon>
        <taxon>Bacillati</taxon>
        <taxon>Actinomycetota</taxon>
        <taxon>Actinomycetes</taxon>
        <taxon>Micrococcales</taxon>
        <taxon>Microbacteriaceae</taxon>
        <taxon>Gulosibacter</taxon>
    </lineage>
</organism>
<comment type="caution">
    <text evidence="8">The sequence shown here is derived from an EMBL/GenBank/DDBJ whole genome shotgun (WGS) entry which is preliminary data.</text>
</comment>
<dbReference type="PANTHER" id="PTHR30485:SF1">
    <property type="entry name" value="CYTOCHROME YDHU-RELATED"/>
    <property type="match status" value="1"/>
</dbReference>
<dbReference type="Gene3D" id="1.20.950.20">
    <property type="entry name" value="Transmembrane di-heme cytochromes, Chain C"/>
    <property type="match status" value="1"/>
</dbReference>
<name>A0ABW5UTR8_9MICO</name>
<reference evidence="9" key="1">
    <citation type="journal article" date="2019" name="Int. J. Syst. Evol. Microbiol.">
        <title>The Global Catalogue of Microorganisms (GCM) 10K type strain sequencing project: providing services to taxonomists for standard genome sequencing and annotation.</title>
        <authorList>
            <consortium name="The Broad Institute Genomics Platform"/>
            <consortium name="The Broad Institute Genome Sequencing Center for Infectious Disease"/>
            <person name="Wu L."/>
            <person name="Ma J."/>
        </authorList>
    </citation>
    <scope>NUCLEOTIDE SEQUENCE [LARGE SCALE GENOMIC DNA]</scope>
    <source>
        <strain evidence="9">TISTR 1514</strain>
    </source>
</reference>
<dbReference type="PANTHER" id="PTHR30485">
    <property type="entry name" value="NI/FE-HYDROGENASE 1 B-TYPE CYTOCHROME SUBUNIT"/>
    <property type="match status" value="1"/>
</dbReference>
<evidence type="ECO:0000256" key="2">
    <source>
        <dbReference type="ARBA" id="ARBA00022475"/>
    </source>
</evidence>
<dbReference type="InterPro" id="IPR051542">
    <property type="entry name" value="Hydrogenase_cytochrome"/>
</dbReference>
<evidence type="ECO:0000256" key="4">
    <source>
        <dbReference type="ARBA" id="ARBA00022989"/>
    </source>
</evidence>
<feature type="transmembrane region" description="Helical" evidence="6">
    <location>
        <begin position="51"/>
        <end position="71"/>
    </location>
</feature>
<feature type="transmembrane region" description="Helical" evidence="6">
    <location>
        <begin position="92"/>
        <end position="119"/>
    </location>
</feature>
<dbReference type="EMBL" id="JBHUNE010000001">
    <property type="protein sequence ID" value="MFD2757036.1"/>
    <property type="molecule type" value="Genomic_DNA"/>
</dbReference>
<protein>
    <submittedName>
        <fullName evidence="8">Cytochrome b/b6 domain-containing protein</fullName>
    </submittedName>
</protein>
<keyword evidence="5 6" id="KW-0472">Membrane</keyword>
<evidence type="ECO:0000259" key="7">
    <source>
        <dbReference type="Pfam" id="PF01292"/>
    </source>
</evidence>
<feature type="transmembrane region" description="Helical" evidence="6">
    <location>
        <begin position="164"/>
        <end position="182"/>
    </location>
</feature>
<keyword evidence="4 6" id="KW-1133">Transmembrane helix</keyword>
<dbReference type="InterPro" id="IPR011577">
    <property type="entry name" value="Cyt_b561_bac/Ni-Hgenase"/>
</dbReference>
<evidence type="ECO:0000256" key="1">
    <source>
        <dbReference type="ARBA" id="ARBA00004651"/>
    </source>
</evidence>
<dbReference type="Pfam" id="PF01292">
    <property type="entry name" value="Ni_hydr_CYTB"/>
    <property type="match status" value="1"/>
</dbReference>